<dbReference type="GO" id="GO:0015847">
    <property type="term" value="P:putrescine transport"/>
    <property type="evidence" value="ECO:0007669"/>
    <property type="project" value="UniProtKB-ARBA"/>
</dbReference>
<dbReference type="GO" id="GO:0022857">
    <property type="term" value="F:transmembrane transporter activity"/>
    <property type="evidence" value="ECO:0007669"/>
    <property type="project" value="InterPro"/>
</dbReference>
<sequence>MSAVIKDPAQQQGDKPLVSLRNLNKHYGDFAAVDNISLDIQDGEFLTFLGSSGSGKSTTLSMLAGFETPSSGEILVNGQSLVNVPPHKRDIGMVFQRYSLFPHLSVRDNIAFPLAIRKLAAAERARRVEAMLKLVQLESFAHRRPSQLSGGQQQRVAIARALVYEPRILLMDEPLGALDKKLREDLQDELRQLHRRLGITIVYVTHDQEEAMRLSQRIAIFSHGKIVGLGSGYDLYQNPPNAFVASFLGNSNFLRLRAMGNAVAMFEGQTLSIRLTSGLQNDQPVLLMVRPEKALALSVEQAQAEPLAAGWNEVSAKVVEVLFLGESQTCSVVTQGGTAMTVKALSAAGMPLKAGDAVRVRWATADACLYTEWAESDLNKAAGAQG</sequence>
<name>A0A6B3NUG0_9PSED</name>
<dbReference type="InterPro" id="IPR017871">
    <property type="entry name" value="ABC_transporter-like_CS"/>
</dbReference>
<dbReference type="InterPro" id="IPR003593">
    <property type="entry name" value="AAA+_ATPase"/>
</dbReference>
<dbReference type="SUPFAM" id="SSF50331">
    <property type="entry name" value="MOP-like"/>
    <property type="match status" value="1"/>
</dbReference>
<dbReference type="Proteomes" id="UP000482634">
    <property type="component" value="Unassembled WGS sequence"/>
</dbReference>
<evidence type="ECO:0000256" key="2">
    <source>
        <dbReference type="ARBA" id="ARBA00022741"/>
    </source>
</evidence>
<evidence type="ECO:0000256" key="1">
    <source>
        <dbReference type="ARBA" id="ARBA00022448"/>
    </source>
</evidence>
<dbReference type="GO" id="GO:0016887">
    <property type="term" value="F:ATP hydrolysis activity"/>
    <property type="evidence" value="ECO:0007669"/>
    <property type="project" value="InterPro"/>
</dbReference>
<organism evidence="5 6">
    <name type="scientific">Pseudomonas brassicae</name>
    <dbReference type="NCBI Taxonomy" id="2708063"/>
    <lineage>
        <taxon>Bacteria</taxon>
        <taxon>Pseudomonadati</taxon>
        <taxon>Pseudomonadota</taxon>
        <taxon>Gammaproteobacteria</taxon>
        <taxon>Pseudomonadales</taxon>
        <taxon>Pseudomonadaceae</taxon>
        <taxon>Pseudomonas</taxon>
    </lineage>
</organism>
<dbReference type="InterPro" id="IPR027417">
    <property type="entry name" value="P-loop_NTPase"/>
</dbReference>
<evidence type="ECO:0000313" key="6">
    <source>
        <dbReference type="Proteomes" id="UP000482634"/>
    </source>
</evidence>
<dbReference type="RefSeq" id="WP_163945676.1">
    <property type="nucleotide sequence ID" value="NZ_JAAHBU010000169.1"/>
</dbReference>
<dbReference type="Pfam" id="PF00005">
    <property type="entry name" value="ABC_tran"/>
    <property type="match status" value="1"/>
</dbReference>
<dbReference type="Pfam" id="PF08402">
    <property type="entry name" value="TOBE_2"/>
    <property type="match status" value="1"/>
</dbReference>
<dbReference type="Gene3D" id="2.40.50.100">
    <property type="match status" value="1"/>
</dbReference>
<dbReference type="FunFam" id="2.40.50.100:FF:000080">
    <property type="entry name" value="Spermidine/putrescine ABC transporter, ATP-binding protein"/>
    <property type="match status" value="1"/>
</dbReference>
<dbReference type="FunFam" id="3.40.50.300:FF:000133">
    <property type="entry name" value="Spermidine/putrescine import ATP-binding protein PotA"/>
    <property type="match status" value="1"/>
</dbReference>
<dbReference type="InterPro" id="IPR050093">
    <property type="entry name" value="ABC_SmlMolc_Importer"/>
</dbReference>
<accession>A0A6B3NUG0</accession>
<dbReference type="InterPro" id="IPR013611">
    <property type="entry name" value="Transp-assoc_OB_typ2"/>
</dbReference>
<feature type="domain" description="ABC transporter" evidence="4">
    <location>
        <begin position="18"/>
        <end position="248"/>
    </location>
</feature>
<dbReference type="GO" id="GO:0005524">
    <property type="term" value="F:ATP binding"/>
    <property type="evidence" value="ECO:0007669"/>
    <property type="project" value="UniProtKB-KW"/>
</dbReference>
<comment type="caution">
    <text evidence="5">The sequence shown here is derived from an EMBL/GenBank/DDBJ whole genome shotgun (WGS) entry which is preliminary data.</text>
</comment>
<dbReference type="EMBL" id="JAAHBU010000169">
    <property type="protein sequence ID" value="NER64691.1"/>
    <property type="molecule type" value="Genomic_DNA"/>
</dbReference>
<dbReference type="AlphaFoldDB" id="A0A6B3NUG0"/>
<keyword evidence="6" id="KW-1185">Reference proteome</keyword>
<evidence type="ECO:0000256" key="3">
    <source>
        <dbReference type="ARBA" id="ARBA00022840"/>
    </source>
</evidence>
<dbReference type="InterPro" id="IPR008995">
    <property type="entry name" value="Mo/tungstate-bd_C_term_dom"/>
</dbReference>
<evidence type="ECO:0000259" key="4">
    <source>
        <dbReference type="PROSITE" id="PS50893"/>
    </source>
</evidence>
<dbReference type="PANTHER" id="PTHR42781:SF6">
    <property type="entry name" value="SPERMIDINE_PUTRESCINE IMPORT ATP-BINDING PROTEIN POTA"/>
    <property type="match status" value="1"/>
</dbReference>
<keyword evidence="1" id="KW-0813">Transport</keyword>
<evidence type="ECO:0000313" key="5">
    <source>
        <dbReference type="EMBL" id="NER64691.1"/>
    </source>
</evidence>
<dbReference type="PROSITE" id="PS00211">
    <property type="entry name" value="ABC_TRANSPORTER_1"/>
    <property type="match status" value="1"/>
</dbReference>
<proteinExistence type="predicted"/>
<dbReference type="SUPFAM" id="SSF52540">
    <property type="entry name" value="P-loop containing nucleoside triphosphate hydrolases"/>
    <property type="match status" value="1"/>
</dbReference>
<protein>
    <submittedName>
        <fullName evidence="5">ABC transporter ATP-binding protein</fullName>
    </submittedName>
</protein>
<reference evidence="5 6" key="1">
    <citation type="submission" date="2020-02" db="EMBL/GenBank/DDBJ databases">
        <title>Broccoli isolated Pseudomonas sp.</title>
        <authorList>
            <person name="Fujikawa T."/>
            <person name="Sawada H."/>
        </authorList>
    </citation>
    <scope>NUCLEOTIDE SEQUENCE [LARGE SCALE GENOMIC DNA]</scope>
    <source>
        <strain evidence="5 6">MAFF212427</strain>
    </source>
</reference>
<keyword evidence="2" id="KW-0547">Nucleotide-binding</keyword>
<dbReference type="InterPro" id="IPR003439">
    <property type="entry name" value="ABC_transporter-like_ATP-bd"/>
</dbReference>
<dbReference type="GO" id="GO:0043190">
    <property type="term" value="C:ATP-binding cassette (ABC) transporter complex"/>
    <property type="evidence" value="ECO:0007669"/>
    <property type="project" value="InterPro"/>
</dbReference>
<dbReference type="SMART" id="SM00382">
    <property type="entry name" value="AAA"/>
    <property type="match status" value="1"/>
</dbReference>
<gene>
    <name evidence="5" type="ORF">G3436_13405</name>
</gene>
<dbReference type="PANTHER" id="PTHR42781">
    <property type="entry name" value="SPERMIDINE/PUTRESCINE IMPORT ATP-BINDING PROTEIN POTA"/>
    <property type="match status" value="1"/>
</dbReference>
<keyword evidence="3 5" id="KW-0067">ATP-binding</keyword>
<dbReference type="Gene3D" id="3.40.50.300">
    <property type="entry name" value="P-loop containing nucleotide triphosphate hydrolases"/>
    <property type="match status" value="1"/>
</dbReference>
<dbReference type="PROSITE" id="PS50893">
    <property type="entry name" value="ABC_TRANSPORTER_2"/>
    <property type="match status" value="1"/>
</dbReference>